<comment type="caution">
    <text evidence="1">The sequence shown here is derived from an EMBL/GenBank/DDBJ whole genome shotgun (WGS) entry which is preliminary data.</text>
</comment>
<dbReference type="Proteomes" id="UP001236270">
    <property type="component" value="Unassembled WGS sequence"/>
</dbReference>
<accession>A0AAW8HNP6</accession>
<gene>
    <name evidence="1" type="ORF">RBJ30_07910</name>
</gene>
<evidence type="ECO:0000313" key="1">
    <source>
        <dbReference type="EMBL" id="MDQ2309026.1"/>
    </source>
</evidence>
<reference evidence="1" key="1">
    <citation type="submission" date="2023-08" db="EMBL/GenBank/DDBJ databases">
        <title>WGS of pathogenic bacterial species, Los Angeles County Public Health Laboratories.</title>
        <authorList>
            <person name="Garrigues J.M."/>
            <person name="Green N.M."/>
        </authorList>
    </citation>
    <scope>NUCLEOTIDE SEQUENCE</scope>
    <source>
        <strain evidence="1">LACPHL-BACT-2023-00068</strain>
    </source>
</reference>
<dbReference type="RefSeq" id="WP_106912982.1">
    <property type="nucleotide sequence ID" value="NZ_CP020388.1"/>
</dbReference>
<proteinExistence type="predicted"/>
<dbReference type="AlphaFoldDB" id="A0AAW8HNP6"/>
<protein>
    <submittedName>
        <fullName evidence="1">Uncharacterized protein</fullName>
    </submittedName>
</protein>
<name>A0AAW8HNP6_PLUGE</name>
<evidence type="ECO:0000313" key="2">
    <source>
        <dbReference type="Proteomes" id="UP001236270"/>
    </source>
</evidence>
<organism evidence="1 2">
    <name type="scientific">Pluralibacter gergoviae</name>
    <name type="common">Enterobacter gergoviae</name>
    <dbReference type="NCBI Taxonomy" id="61647"/>
    <lineage>
        <taxon>Bacteria</taxon>
        <taxon>Pseudomonadati</taxon>
        <taxon>Pseudomonadota</taxon>
        <taxon>Gammaproteobacteria</taxon>
        <taxon>Enterobacterales</taxon>
        <taxon>Enterobacteriaceae</taxon>
        <taxon>Pluralibacter</taxon>
    </lineage>
</organism>
<dbReference type="GeneID" id="61385863"/>
<dbReference type="EMBL" id="JAVDNV010000004">
    <property type="protein sequence ID" value="MDQ2309026.1"/>
    <property type="molecule type" value="Genomic_DNA"/>
</dbReference>
<sequence length="303" mass="34045">MKKFSNAKGSYDDFLNAIRIFETTIDPDQASFYADNYETPDIVGYQNVEYPGRVIRNERGEATVSSTTIKGYFERLGIDKYYDKNASDPQMFRRMQYATMNYLGFIGYQFSEQDLWDLGYYTHYDENHLPMYYSDIPIANWANGIRDKIMTLPNAGLVHVTDVNTWQGTFSGKNDIFSFADLLEPAKQDCIAKDHFSDKYRGIVSGLAEYGKTPADYLGKTLRWSECHPVLTPPQNVPDAVEITLSGLLGGAHLRGAEGITALLTKGENRADENGTSILLYVYNFGGYETPFDTPLGSGIGHP</sequence>